<keyword evidence="4" id="KW-0862">Zinc</keyword>
<comment type="cofactor">
    <cofactor evidence="1">
        <name>Zn(2+)</name>
        <dbReference type="ChEBI" id="CHEBI:29105"/>
    </cofactor>
</comment>
<keyword evidence="3" id="KW-0378">Hydrolase</keyword>
<gene>
    <name evidence="6" type="ORF">KHM83_13715</name>
</gene>
<accession>A0ABS5PTQ1</accession>
<dbReference type="SMART" id="SM00849">
    <property type="entry name" value="Lactamase_B"/>
    <property type="match status" value="1"/>
</dbReference>
<evidence type="ECO:0000256" key="1">
    <source>
        <dbReference type="ARBA" id="ARBA00001947"/>
    </source>
</evidence>
<dbReference type="RefSeq" id="WP_213237595.1">
    <property type="nucleotide sequence ID" value="NZ_JAHBCL010000024.1"/>
</dbReference>
<dbReference type="InterPro" id="IPR001279">
    <property type="entry name" value="Metallo-B-lactamas"/>
</dbReference>
<proteinExistence type="predicted"/>
<keyword evidence="7" id="KW-1185">Reference proteome</keyword>
<sequence length="211" mass="22759">MILERIVVGAYGANCFILADENEPDKPAMVVDPGGEAERIYKKLMDEGITCQMIVLTHGHGDHIGGVEKLKKLTGAKVLIHHEDEVMLKDAAINLTAAMNGPKVAFAADRTIGEGDKLTIGKISIDILHTPGHTRGGICLHIPAEKLLISGDTLFYGSIGRTDFPGGDYKALINAIQTKLMKLDDETVVYPGHGASTTIGYERRKNPFIQG</sequence>
<evidence type="ECO:0000313" key="6">
    <source>
        <dbReference type="EMBL" id="MBS7527736.1"/>
    </source>
</evidence>
<evidence type="ECO:0000256" key="3">
    <source>
        <dbReference type="ARBA" id="ARBA00022801"/>
    </source>
</evidence>
<comment type="caution">
    <text evidence="6">The sequence shown here is derived from an EMBL/GenBank/DDBJ whole genome shotgun (WGS) entry which is preliminary data.</text>
</comment>
<dbReference type="InterPro" id="IPR051453">
    <property type="entry name" value="MBL_Glyoxalase_II"/>
</dbReference>
<dbReference type="PANTHER" id="PTHR46233">
    <property type="entry name" value="HYDROXYACYLGLUTATHIONE HYDROLASE GLOC"/>
    <property type="match status" value="1"/>
</dbReference>
<dbReference type="SUPFAM" id="SSF56281">
    <property type="entry name" value="Metallo-hydrolase/oxidoreductase"/>
    <property type="match status" value="1"/>
</dbReference>
<dbReference type="PANTHER" id="PTHR46233:SF3">
    <property type="entry name" value="HYDROXYACYLGLUTATHIONE HYDROLASE GLOC"/>
    <property type="match status" value="1"/>
</dbReference>
<dbReference type="InterPro" id="IPR036866">
    <property type="entry name" value="RibonucZ/Hydroxyglut_hydro"/>
</dbReference>
<feature type="domain" description="Metallo-beta-lactamase" evidence="5">
    <location>
        <begin position="12"/>
        <end position="193"/>
    </location>
</feature>
<evidence type="ECO:0000256" key="2">
    <source>
        <dbReference type="ARBA" id="ARBA00022723"/>
    </source>
</evidence>
<dbReference type="Proteomes" id="UP000746471">
    <property type="component" value="Unassembled WGS sequence"/>
</dbReference>
<organism evidence="6 7">
    <name type="scientific">Fusibacter paucivorans</name>
    <dbReference type="NCBI Taxonomy" id="76009"/>
    <lineage>
        <taxon>Bacteria</taxon>
        <taxon>Bacillati</taxon>
        <taxon>Bacillota</taxon>
        <taxon>Clostridia</taxon>
        <taxon>Eubacteriales</taxon>
        <taxon>Eubacteriales Family XII. Incertae Sedis</taxon>
        <taxon>Fusibacter</taxon>
    </lineage>
</organism>
<evidence type="ECO:0000259" key="5">
    <source>
        <dbReference type="SMART" id="SM00849"/>
    </source>
</evidence>
<reference evidence="6 7" key="1">
    <citation type="submission" date="2021-05" db="EMBL/GenBank/DDBJ databases">
        <title>Fusibacter ferrireducens sp. nov., an anaerobic, sulfur- and Fe-reducing bacterium isolated from the mangrove sediment.</title>
        <authorList>
            <person name="Qiu D."/>
        </authorList>
    </citation>
    <scope>NUCLEOTIDE SEQUENCE [LARGE SCALE GENOMIC DNA]</scope>
    <source>
        <strain evidence="6 7">DSM 12116</strain>
    </source>
</reference>
<dbReference type="EMBL" id="JAHBCL010000024">
    <property type="protein sequence ID" value="MBS7527736.1"/>
    <property type="molecule type" value="Genomic_DNA"/>
</dbReference>
<evidence type="ECO:0000256" key="4">
    <source>
        <dbReference type="ARBA" id="ARBA00022833"/>
    </source>
</evidence>
<dbReference type="Pfam" id="PF00753">
    <property type="entry name" value="Lactamase_B"/>
    <property type="match status" value="1"/>
</dbReference>
<keyword evidence="2" id="KW-0479">Metal-binding</keyword>
<evidence type="ECO:0000313" key="7">
    <source>
        <dbReference type="Proteomes" id="UP000746471"/>
    </source>
</evidence>
<dbReference type="CDD" id="cd06262">
    <property type="entry name" value="metallo-hydrolase-like_MBL-fold"/>
    <property type="match status" value="1"/>
</dbReference>
<protein>
    <submittedName>
        <fullName evidence="6">MBL fold metallo-hydrolase</fullName>
    </submittedName>
</protein>
<name>A0ABS5PTQ1_9FIRM</name>
<dbReference type="Gene3D" id="3.60.15.10">
    <property type="entry name" value="Ribonuclease Z/Hydroxyacylglutathione hydrolase-like"/>
    <property type="match status" value="1"/>
</dbReference>